<keyword evidence="5" id="KW-1185">Reference proteome</keyword>
<dbReference type="AlphaFoldDB" id="A0A8J5GAS8"/>
<gene>
    <name evidence="4" type="ORF">ZIOFF_043548</name>
</gene>
<protein>
    <recommendedName>
        <fullName evidence="3">Myosin N-terminal SH3-like domain-containing protein</fullName>
    </recommendedName>
</protein>
<dbReference type="Proteomes" id="UP000734854">
    <property type="component" value="Unassembled WGS sequence"/>
</dbReference>
<dbReference type="EMBL" id="JACMSC010000012">
    <property type="protein sequence ID" value="KAG6495722.1"/>
    <property type="molecule type" value="Genomic_DNA"/>
</dbReference>
<proteinExistence type="predicted"/>
<evidence type="ECO:0000313" key="4">
    <source>
        <dbReference type="EMBL" id="KAG6495722.1"/>
    </source>
</evidence>
<keyword evidence="1" id="KW-0547">Nucleotide-binding</keyword>
<dbReference type="GO" id="GO:0016459">
    <property type="term" value="C:myosin complex"/>
    <property type="evidence" value="ECO:0007669"/>
    <property type="project" value="InterPro"/>
</dbReference>
<dbReference type="Pfam" id="PF02736">
    <property type="entry name" value="Myosin_N"/>
    <property type="match status" value="1"/>
</dbReference>
<name>A0A8J5GAS8_ZINOF</name>
<accession>A0A8J5GAS8</accession>
<sequence length="79" mass="8925">MEYLLALMPSQRQYPNVDKFPSQARKFSVAVGSQVWVEDPDVAWIDGEVLEVKASEIKIRCTTRRTSHMEDASEALIVG</sequence>
<feature type="domain" description="Myosin N-terminal SH3-like" evidence="3">
    <location>
        <begin position="30"/>
        <end position="79"/>
    </location>
</feature>
<dbReference type="InterPro" id="IPR004009">
    <property type="entry name" value="SH3_Myosin"/>
</dbReference>
<evidence type="ECO:0000256" key="2">
    <source>
        <dbReference type="ARBA" id="ARBA00022840"/>
    </source>
</evidence>
<evidence type="ECO:0000313" key="5">
    <source>
        <dbReference type="Proteomes" id="UP000734854"/>
    </source>
</evidence>
<reference evidence="4 5" key="1">
    <citation type="submission" date="2020-08" db="EMBL/GenBank/DDBJ databases">
        <title>Plant Genome Project.</title>
        <authorList>
            <person name="Zhang R.-G."/>
        </authorList>
    </citation>
    <scope>NUCLEOTIDE SEQUENCE [LARGE SCALE GENOMIC DNA]</scope>
    <source>
        <tissue evidence="4">Rhizome</tissue>
    </source>
</reference>
<evidence type="ECO:0000256" key="1">
    <source>
        <dbReference type="ARBA" id="ARBA00022741"/>
    </source>
</evidence>
<dbReference type="GO" id="GO:0005524">
    <property type="term" value="F:ATP binding"/>
    <property type="evidence" value="ECO:0007669"/>
    <property type="project" value="UniProtKB-KW"/>
</dbReference>
<organism evidence="4 5">
    <name type="scientific">Zingiber officinale</name>
    <name type="common">Ginger</name>
    <name type="synonym">Amomum zingiber</name>
    <dbReference type="NCBI Taxonomy" id="94328"/>
    <lineage>
        <taxon>Eukaryota</taxon>
        <taxon>Viridiplantae</taxon>
        <taxon>Streptophyta</taxon>
        <taxon>Embryophyta</taxon>
        <taxon>Tracheophyta</taxon>
        <taxon>Spermatophyta</taxon>
        <taxon>Magnoliopsida</taxon>
        <taxon>Liliopsida</taxon>
        <taxon>Zingiberales</taxon>
        <taxon>Zingiberaceae</taxon>
        <taxon>Zingiber</taxon>
    </lineage>
</organism>
<comment type="caution">
    <text evidence="4">The sequence shown here is derived from an EMBL/GenBank/DDBJ whole genome shotgun (WGS) entry which is preliminary data.</text>
</comment>
<dbReference type="PROSITE" id="PS51844">
    <property type="entry name" value="SH3_LIKE"/>
    <property type="match status" value="1"/>
</dbReference>
<keyword evidence="2" id="KW-0067">ATP-binding</keyword>
<dbReference type="GO" id="GO:0003774">
    <property type="term" value="F:cytoskeletal motor activity"/>
    <property type="evidence" value="ECO:0007669"/>
    <property type="project" value="InterPro"/>
</dbReference>
<evidence type="ECO:0000259" key="3">
    <source>
        <dbReference type="PROSITE" id="PS51844"/>
    </source>
</evidence>